<sequence>NCPLDILKSDCINSQLGSELIKYLGFSISNFLLDFDPEICENVKVAAQTVIRRNVMT</sequence>
<evidence type="ECO:0000313" key="2">
    <source>
        <dbReference type="Proteomes" id="UP000789405"/>
    </source>
</evidence>
<dbReference type="Proteomes" id="UP000789405">
    <property type="component" value="Unassembled WGS sequence"/>
</dbReference>
<reference evidence="1" key="1">
    <citation type="submission" date="2021-06" db="EMBL/GenBank/DDBJ databases">
        <authorList>
            <person name="Kallberg Y."/>
            <person name="Tangrot J."/>
            <person name="Rosling A."/>
        </authorList>
    </citation>
    <scope>NUCLEOTIDE SEQUENCE</scope>
    <source>
        <strain evidence="1">MA453B</strain>
    </source>
</reference>
<evidence type="ECO:0000313" key="1">
    <source>
        <dbReference type="EMBL" id="CAG8801448.1"/>
    </source>
</evidence>
<feature type="non-terminal residue" evidence="1">
    <location>
        <position position="1"/>
    </location>
</feature>
<dbReference type="OrthoDB" id="2021145at2759"/>
<comment type="caution">
    <text evidence="1">The sequence shown here is derived from an EMBL/GenBank/DDBJ whole genome shotgun (WGS) entry which is preliminary data.</text>
</comment>
<gene>
    <name evidence="1" type="ORF">DERYTH_LOCUS23459</name>
</gene>
<dbReference type="AlphaFoldDB" id="A0A9N9P406"/>
<protein>
    <submittedName>
        <fullName evidence="1">9322_t:CDS:1</fullName>
    </submittedName>
</protein>
<accession>A0A9N9P406</accession>
<name>A0A9N9P406_9GLOM</name>
<organism evidence="1 2">
    <name type="scientific">Dentiscutata erythropus</name>
    <dbReference type="NCBI Taxonomy" id="1348616"/>
    <lineage>
        <taxon>Eukaryota</taxon>
        <taxon>Fungi</taxon>
        <taxon>Fungi incertae sedis</taxon>
        <taxon>Mucoromycota</taxon>
        <taxon>Glomeromycotina</taxon>
        <taxon>Glomeromycetes</taxon>
        <taxon>Diversisporales</taxon>
        <taxon>Gigasporaceae</taxon>
        <taxon>Dentiscutata</taxon>
    </lineage>
</organism>
<dbReference type="EMBL" id="CAJVPY010035863">
    <property type="protein sequence ID" value="CAG8801448.1"/>
    <property type="molecule type" value="Genomic_DNA"/>
</dbReference>
<keyword evidence="2" id="KW-1185">Reference proteome</keyword>
<proteinExistence type="predicted"/>